<proteinExistence type="predicted"/>
<evidence type="ECO:0000256" key="1">
    <source>
        <dbReference type="SAM" id="Phobius"/>
    </source>
</evidence>
<dbReference type="EMBL" id="CAFBLX010000538">
    <property type="protein sequence ID" value="CAB4935568.1"/>
    <property type="molecule type" value="Genomic_DNA"/>
</dbReference>
<dbReference type="AlphaFoldDB" id="A0A6J7IWH5"/>
<organism evidence="2">
    <name type="scientific">freshwater metagenome</name>
    <dbReference type="NCBI Taxonomy" id="449393"/>
    <lineage>
        <taxon>unclassified sequences</taxon>
        <taxon>metagenomes</taxon>
        <taxon>ecological metagenomes</taxon>
    </lineage>
</organism>
<sequence length="61" mass="6591">MAVLLGVVAIGVWAAWLRARWTRTPLTLPRPNRPTVVVGVALLVLFTVVRNTAWGTALAPT</sequence>
<keyword evidence="1" id="KW-1133">Transmembrane helix</keyword>
<protein>
    <submittedName>
        <fullName evidence="2">Unannotated protein</fullName>
    </submittedName>
</protein>
<keyword evidence="1" id="KW-0472">Membrane</keyword>
<reference evidence="2" key="1">
    <citation type="submission" date="2020-05" db="EMBL/GenBank/DDBJ databases">
        <authorList>
            <person name="Chiriac C."/>
            <person name="Salcher M."/>
            <person name="Ghai R."/>
            <person name="Kavagutti S V."/>
        </authorList>
    </citation>
    <scope>NUCLEOTIDE SEQUENCE</scope>
</reference>
<keyword evidence="1" id="KW-0812">Transmembrane</keyword>
<name>A0A6J7IWH5_9ZZZZ</name>
<accession>A0A6J7IWH5</accession>
<evidence type="ECO:0000313" key="2">
    <source>
        <dbReference type="EMBL" id="CAB4935568.1"/>
    </source>
</evidence>
<gene>
    <name evidence="2" type="ORF">UFOPK3472_04345</name>
</gene>
<feature type="transmembrane region" description="Helical" evidence="1">
    <location>
        <begin position="38"/>
        <end position="59"/>
    </location>
</feature>